<dbReference type="InterPro" id="IPR039261">
    <property type="entry name" value="FNR_nucleotide-bd"/>
</dbReference>
<dbReference type="InterPro" id="IPR013113">
    <property type="entry name" value="SIP_FAD-bd"/>
</dbReference>
<dbReference type="PANTHER" id="PTHR30157">
    <property type="entry name" value="FERRIC REDUCTASE, NADPH-DEPENDENT"/>
    <property type="match status" value="1"/>
</dbReference>
<reference evidence="3 4" key="1">
    <citation type="journal article" date="2018" name="Syst. Appl. Microbiol.">
        <title>Pectobacterium zantedeschiae sp. nov. a new species of a soft rot pathogen isolated from Calla lily (Zantedeschia spp.).</title>
        <authorList>
            <person name="Waleron M."/>
            <person name="Misztak A."/>
            <person name="Waleron M."/>
            <person name="Franczuk M."/>
            <person name="Jonca J."/>
            <person name="Wielgomas B."/>
            <person name="Mikicinski A."/>
            <person name="Popovic T."/>
            <person name="Waleron K."/>
        </authorList>
    </citation>
    <scope>NUCLEOTIDE SEQUENCE [LARGE SCALE GENOMIC DNA]</scope>
    <source>
        <strain evidence="3 4">9M</strain>
    </source>
</reference>
<dbReference type="PANTHER" id="PTHR30157:SF0">
    <property type="entry name" value="NADPH-DEPENDENT FERRIC-CHELATE REDUCTASE"/>
    <property type="match status" value="1"/>
</dbReference>
<sequence length="245" mass="26915">MKDIAAFQPQKRTSLLESAVLKLFTRKAKVMNVEDVGTAFRIITLGGNALRDIRWAPGDKIQMLLGGWVQRTYTPIEWDVESGCTRIMVHLHSGGPGEQWARNVRTGDECDIFGPRASLDVSRANGETIVFGDETSIGLIRAISAQPSVRSVRSLLEVTSISDSRAALASLDLRDVELFQRLDNDLHLEAVQQRLLLLSASGGTSILTGKMSSIQRLRRALKASGVSSRKILTKPYWALGRTGLD</sequence>
<dbReference type="InterPro" id="IPR017938">
    <property type="entry name" value="Riboflavin_synthase-like_b-brl"/>
</dbReference>
<dbReference type="CDD" id="cd06193">
    <property type="entry name" value="siderophore_interacting"/>
    <property type="match status" value="1"/>
</dbReference>
<evidence type="ECO:0000313" key="3">
    <source>
        <dbReference type="EMBL" id="RYC41678.1"/>
    </source>
</evidence>
<dbReference type="InterPro" id="IPR039374">
    <property type="entry name" value="SIP_fam"/>
</dbReference>
<comment type="similarity">
    <text evidence="1">Belongs to the SIP oxidoreductase family.</text>
</comment>
<dbReference type="Pfam" id="PF08021">
    <property type="entry name" value="FAD_binding_9"/>
    <property type="match status" value="1"/>
</dbReference>
<evidence type="ECO:0000313" key="4">
    <source>
        <dbReference type="Proteomes" id="UP001138460"/>
    </source>
</evidence>
<evidence type="ECO:0000256" key="1">
    <source>
        <dbReference type="ARBA" id="ARBA00035644"/>
    </source>
</evidence>
<feature type="domain" description="FAD-binding FR-type" evidence="2">
    <location>
        <begin position="23"/>
        <end position="122"/>
    </location>
</feature>
<dbReference type="RefSeq" id="WP_129706681.1">
    <property type="nucleotide sequence ID" value="NZ_CP139172.1"/>
</dbReference>
<dbReference type="PROSITE" id="PS51384">
    <property type="entry name" value="FAD_FR"/>
    <property type="match status" value="1"/>
</dbReference>
<dbReference type="SUPFAM" id="SSF63380">
    <property type="entry name" value="Riboflavin synthase domain-like"/>
    <property type="match status" value="1"/>
</dbReference>
<dbReference type="EMBL" id="NWTM01000002">
    <property type="protein sequence ID" value="RYC41678.1"/>
    <property type="molecule type" value="Genomic_DNA"/>
</dbReference>
<organism evidence="3 4">
    <name type="scientific">Pectobacterium zantedeschiae</name>
    <dbReference type="NCBI Taxonomy" id="2034769"/>
    <lineage>
        <taxon>Bacteria</taxon>
        <taxon>Pseudomonadati</taxon>
        <taxon>Pseudomonadota</taxon>
        <taxon>Gammaproteobacteria</taxon>
        <taxon>Enterobacterales</taxon>
        <taxon>Pectobacteriaceae</taxon>
        <taxon>Pectobacterium</taxon>
    </lineage>
</organism>
<dbReference type="InterPro" id="IPR007037">
    <property type="entry name" value="SIP_rossman_dom"/>
</dbReference>
<protein>
    <submittedName>
        <fullName evidence="3">Siderophore-interacting protein</fullName>
    </submittedName>
</protein>
<comment type="caution">
    <text evidence="3">The sequence shown here is derived from an EMBL/GenBank/DDBJ whole genome shotgun (WGS) entry which is preliminary data.</text>
</comment>
<evidence type="ECO:0000259" key="2">
    <source>
        <dbReference type="PROSITE" id="PS51384"/>
    </source>
</evidence>
<dbReference type="Gene3D" id="3.40.50.80">
    <property type="entry name" value="Nucleotide-binding domain of ferredoxin-NADP reductase (FNR) module"/>
    <property type="match status" value="1"/>
</dbReference>
<proteinExistence type="inferred from homology"/>
<gene>
    <name evidence="3" type="ORF">CLR69_16295</name>
</gene>
<accession>A0A9X8JI19</accession>
<dbReference type="OrthoDB" id="9814826at2"/>
<dbReference type="Proteomes" id="UP001138460">
    <property type="component" value="Unassembled WGS sequence"/>
</dbReference>
<keyword evidence="4" id="KW-1185">Reference proteome</keyword>
<dbReference type="Pfam" id="PF04954">
    <property type="entry name" value="SIP"/>
    <property type="match status" value="1"/>
</dbReference>
<dbReference type="InterPro" id="IPR017927">
    <property type="entry name" value="FAD-bd_FR_type"/>
</dbReference>
<name>A0A9X8JI19_9GAMM</name>
<dbReference type="Gene3D" id="2.40.30.10">
    <property type="entry name" value="Translation factors"/>
    <property type="match status" value="1"/>
</dbReference>
<dbReference type="GO" id="GO:0016491">
    <property type="term" value="F:oxidoreductase activity"/>
    <property type="evidence" value="ECO:0007669"/>
    <property type="project" value="InterPro"/>
</dbReference>
<dbReference type="AlphaFoldDB" id="A0A9X8JI19"/>